<keyword evidence="1" id="KW-0175">Coiled coil</keyword>
<feature type="compositionally biased region" description="Pro residues" evidence="2">
    <location>
        <begin position="66"/>
        <end position="78"/>
    </location>
</feature>
<name>A0A835XEU6_9CHLO</name>
<organism evidence="3 4">
    <name type="scientific">Edaphochlamys debaryana</name>
    <dbReference type="NCBI Taxonomy" id="47281"/>
    <lineage>
        <taxon>Eukaryota</taxon>
        <taxon>Viridiplantae</taxon>
        <taxon>Chlorophyta</taxon>
        <taxon>core chlorophytes</taxon>
        <taxon>Chlorophyceae</taxon>
        <taxon>CS clade</taxon>
        <taxon>Chlamydomonadales</taxon>
        <taxon>Chlamydomonadales incertae sedis</taxon>
        <taxon>Edaphochlamys</taxon>
    </lineage>
</organism>
<dbReference type="Proteomes" id="UP000612055">
    <property type="component" value="Unassembled WGS sequence"/>
</dbReference>
<keyword evidence="4" id="KW-1185">Reference proteome</keyword>
<evidence type="ECO:0000256" key="1">
    <source>
        <dbReference type="SAM" id="Coils"/>
    </source>
</evidence>
<dbReference type="InterPro" id="IPR036788">
    <property type="entry name" value="T_IF-3_C_sf"/>
</dbReference>
<evidence type="ECO:0000313" key="4">
    <source>
        <dbReference type="Proteomes" id="UP000612055"/>
    </source>
</evidence>
<dbReference type="Gene3D" id="3.30.110.10">
    <property type="entry name" value="Translation initiation factor 3 (IF-3), C-terminal domain"/>
    <property type="match status" value="1"/>
</dbReference>
<reference evidence="3" key="1">
    <citation type="journal article" date="2020" name="bioRxiv">
        <title>Comparative genomics of Chlamydomonas.</title>
        <authorList>
            <person name="Craig R.J."/>
            <person name="Hasan A.R."/>
            <person name="Ness R.W."/>
            <person name="Keightley P.D."/>
        </authorList>
    </citation>
    <scope>NUCLEOTIDE SEQUENCE</scope>
    <source>
        <strain evidence="3">CCAP 11/70</strain>
    </source>
</reference>
<protein>
    <submittedName>
        <fullName evidence="3">Uncharacterized protein</fullName>
    </submittedName>
</protein>
<dbReference type="AlphaFoldDB" id="A0A835XEU6"/>
<gene>
    <name evidence="3" type="ORF">HYH03_018303</name>
</gene>
<proteinExistence type="predicted"/>
<evidence type="ECO:0000313" key="3">
    <source>
        <dbReference type="EMBL" id="KAG2482763.1"/>
    </source>
</evidence>
<comment type="caution">
    <text evidence="3">The sequence shown here is derived from an EMBL/GenBank/DDBJ whole genome shotgun (WGS) entry which is preliminary data.</text>
</comment>
<accession>A0A835XEU6</accession>
<sequence>MRLGFHLTATSQQPGLPWLAQQVSLSSPTHITPSSQPLFLRALSDPAKAVHKGTGQTRPNSTGVPPVKPRGPPQPKPPAQAAKEPAGKPGGIKELHFRVKTEEKDTQTKMRRVEGWLEHGIRSKLVVKFKVGDADEALAASQLLDALLGRLAGKGSPQGAKQQFKDTCAFDEMMVRLQRMMASVKARRRRQGKRLRETGAELRQRLDDKDREVARLQAALQAAAEHHKRHAVSMKMQLSVAICLKEEAEDSMRIMADQQEADAAAVAELRRQLDAAQCSLAAAERDVRLDVRS</sequence>
<feature type="coiled-coil region" evidence="1">
    <location>
        <begin position="199"/>
        <end position="226"/>
    </location>
</feature>
<evidence type="ECO:0000256" key="2">
    <source>
        <dbReference type="SAM" id="MobiDB-lite"/>
    </source>
</evidence>
<feature type="region of interest" description="Disordered" evidence="2">
    <location>
        <begin position="42"/>
        <end position="94"/>
    </location>
</feature>
<dbReference type="GO" id="GO:0006413">
    <property type="term" value="P:translational initiation"/>
    <property type="evidence" value="ECO:0007669"/>
    <property type="project" value="InterPro"/>
</dbReference>
<dbReference type="SUPFAM" id="SSF55200">
    <property type="entry name" value="Translation initiation factor IF3, C-terminal domain"/>
    <property type="match status" value="1"/>
</dbReference>
<dbReference type="EMBL" id="JAEHOE010000202">
    <property type="protein sequence ID" value="KAG2482763.1"/>
    <property type="molecule type" value="Genomic_DNA"/>
</dbReference>